<dbReference type="RefSeq" id="WP_035616220.1">
    <property type="nucleotide sequence ID" value="NZ_ARYK01000004.1"/>
</dbReference>
<dbReference type="eggNOG" id="COG4249">
    <property type="taxonomic scope" value="Bacteria"/>
</dbReference>
<sequence length="188" mass="20041">PTPHVGPIPTPASLKPARPADLLVAASAPDTYRQTRLAVRPLAPVPASPRTVDAFLAERAGLTAAQPFEDAALDGFRSEFLRRVAVVDDGVGQSLTLPDGREMTILFERTFQRETAAASVRPIVYTGAPSDRVISFVSDVVPETVTVNCRDVAYAFPGQERGRFAACESPTGGWTLARASDPRSAPQV</sequence>
<dbReference type="PATRIC" id="fig|1280950.3.peg.1720"/>
<reference evidence="1 2" key="1">
    <citation type="journal article" date="2014" name="Antonie Van Leeuwenhoek">
        <title>Hyphomonas beringensis sp. nov. and Hyphomonas chukchiensis sp. nov., isolated from surface seawater of the Bering Sea and Chukchi Sea.</title>
        <authorList>
            <person name="Li C."/>
            <person name="Lai Q."/>
            <person name="Li G."/>
            <person name="Dong C."/>
            <person name="Wang J."/>
            <person name="Liao Y."/>
            <person name="Shao Z."/>
        </authorList>
    </citation>
    <scope>NUCLEOTIDE SEQUENCE [LARGE SCALE GENOMIC DNA]</scope>
    <source>
        <strain evidence="1 2">MHS-2</strain>
    </source>
</reference>
<dbReference type="EMBL" id="ARYK01000004">
    <property type="protein sequence ID" value="KCZ92079.1"/>
    <property type="molecule type" value="Genomic_DNA"/>
</dbReference>
<organism evidence="1 2">
    <name type="scientific">Hyphomonas johnsonii MHS-2</name>
    <dbReference type="NCBI Taxonomy" id="1280950"/>
    <lineage>
        <taxon>Bacteria</taxon>
        <taxon>Pseudomonadati</taxon>
        <taxon>Pseudomonadota</taxon>
        <taxon>Alphaproteobacteria</taxon>
        <taxon>Hyphomonadales</taxon>
        <taxon>Hyphomonadaceae</taxon>
        <taxon>Hyphomonas</taxon>
    </lineage>
</organism>
<feature type="non-terminal residue" evidence="1">
    <location>
        <position position="1"/>
    </location>
</feature>
<protein>
    <submittedName>
        <fullName evidence="1">Uncharacterized protein</fullName>
    </submittedName>
</protein>
<dbReference type="Proteomes" id="UP000025171">
    <property type="component" value="Unassembled WGS sequence"/>
</dbReference>
<evidence type="ECO:0000313" key="1">
    <source>
        <dbReference type="EMBL" id="KCZ92079.1"/>
    </source>
</evidence>
<dbReference type="OrthoDB" id="7620479at2"/>
<proteinExistence type="predicted"/>
<name>A0A059FN75_9PROT</name>
<evidence type="ECO:0000313" key="2">
    <source>
        <dbReference type="Proteomes" id="UP000025171"/>
    </source>
</evidence>
<keyword evidence="2" id="KW-1185">Reference proteome</keyword>
<accession>A0A059FN75</accession>
<gene>
    <name evidence="1" type="ORF">HJO_08594</name>
</gene>
<dbReference type="AlphaFoldDB" id="A0A059FN75"/>
<comment type="caution">
    <text evidence="1">The sequence shown here is derived from an EMBL/GenBank/DDBJ whole genome shotgun (WGS) entry which is preliminary data.</text>
</comment>